<comment type="caution">
    <text evidence="1">The sequence shown here is derived from an EMBL/GenBank/DDBJ whole genome shotgun (WGS) entry which is preliminary data.</text>
</comment>
<dbReference type="AlphaFoldDB" id="A0A1S2LWZ7"/>
<reference evidence="1 2" key="1">
    <citation type="submission" date="2016-10" db="EMBL/GenBank/DDBJ databases">
        <title>Draft genome sequences of four alkaliphilic bacteria belonging to the Anaerobacillus genus.</title>
        <authorList>
            <person name="Bassil N.M."/>
            <person name="Lloyd J.R."/>
        </authorList>
    </citation>
    <scope>NUCLEOTIDE SEQUENCE [LARGE SCALE GENOMIC DNA]</scope>
    <source>
        <strain evidence="1 2">DSM 18345</strain>
    </source>
</reference>
<keyword evidence="2" id="KW-1185">Reference proteome</keyword>
<sequence>MTTRGFDSFSKGEKENFKKLIDSYKLSPQQIAVVAAVLFNALYVQSILVDKDQTVVILLEGSLKRKNNPGMEKLLNEVKGLSIGELMELLQSKK</sequence>
<evidence type="ECO:0000313" key="2">
    <source>
        <dbReference type="Proteomes" id="UP000179524"/>
    </source>
</evidence>
<accession>A0A1S2LWZ7</accession>
<dbReference type="OrthoDB" id="2941866at2"/>
<organism evidence="1 2">
    <name type="scientific">Anaerobacillus alkalilacustris</name>
    <dbReference type="NCBI Taxonomy" id="393763"/>
    <lineage>
        <taxon>Bacteria</taxon>
        <taxon>Bacillati</taxon>
        <taxon>Bacillota</taxon>
        <taxon>Bacilli</taxon>
        <taxon>Bacillales</taxon>
        <taxon>Bacillaceae</taxon>
        <taxon>Anaerobacillus</taxon>
    </lineage>
</organism>
<dbReference type="EMBL" id="MLQR01000001">
    <property type="protein sequence ID" value="OIJ17049.1"/>
    <property type="molecule type" value="Genomic_DNA"/>
</dbReference>
<evidence type="ECO:0000313" key="1">
    <source>
        <dbReference type="EMBL" id="OIJ17049.1"/>
    </source>
</evidence>
<dbReference type="RefSeq" id="WP_071307778.1">
    <property type="nucleotide sequence ID" value="NZ_MLQR01000001.1"/>
</dbReference>
<dbReference type="Proteomes" id="UP000179524">
    <property type="component" value="Unassembled WGS sequence"/>
</dbReference>
<proteinExistence type="predicted"/>
<protein>
    <submittedName>
        <fullName evidence="1">Uncharacterized protein</fullName>
    </submittedName>
</protein>
<gene>
    <name evidence="1" type="ORF">BKP37_00475</name>
</gene>
<name>A0A1S2LWZ7_9BACI</name>